<organism evidence="1 2">
    <name type="scientific">Durusdinium trenchii</name>
    <dbReference type="NCBI Taxonomy" id="1381693"/>
    <lineage>
        <taxon>Eukaryota</taxon>
        <taxon>Sar</taxon>
        <taxon>Alveolata</taxon>
        <taxon>Dinophyceae</taxon>
        <taxon>Suessiales</taxon>
        <taxon>Symbiodiniaceae</taxon>
        <taxon>Durusdinium</taxon>
    </lineage>
</organism>
<dbReference type="Proteomes" id="UP001642484">
    <property type="component" value="Unassembled WGS sequence"/>
</dbReference>
<keyword evidence="2" id="KW-1185">Reference proteome</keyword>
<gene>
    <name evidence="1" type="ORF">CCMP2556_LOCUS40169</name>
</gene>
<reference evidence="1 2" key="1">
    <citation type="submission" date="2024-02" db="EMBL/GenBank/DDBJ databases">
        <authorList>
            <person name="Chen Y."/>
            <person name="Shah S."/>
            <person name="Dougan E. K."/>
            <person name="Thang M."/>
            <person name="Chan C."/>
        </authorList>
    </citation>
    <scope>NUCLEOTIDE SEQUENCE [LARGE SCALE GENOMIC DNA]</scope>
</reference>
<evidence type="ECO:0000313" key="1">
    <source>
        <dbReference type="EMBL" id="CAK9082206.1"/>
    </source>
</evidence>
<evidence type="ECO:0008006" key="3">
    <source>
        <dbReference type="Google" id="ProtNLM"/>
    </source>
</evidence>
<evidence type="ECO:0000313" key="2">
    <source>
        <dbReference type="Proteomes" id="UP001642484"/>
    </source>
</evidence>
<dbReference type="InterPro" id="IPR029063">
    <property type="entry name" value="SAM-dependent_MTases_sf"/>
</dbReference>
<name>A0ABP0Q3H2_9DINO</name>
<sequence>MGEQSDDDGCWSQIADDLIRRRDILSRKTEEAEACRSSSDDEDFDAESMECCWWAKLLKSHTKHYSLPECRSQIQVLSACTGLSAESFVLKEPTVLYHEQQKSRKELGLDYNVMSASDPKLKTCKAFVHLNFPEQLPTHWFCTVEEQKGGAACTNHPYSKTPCVAAPKDIDLMIAGGPCHPFSTQRVDRFQARSVAQHQEYEVTFKELSQFLESMEPKLLVSEQVEGFDLPFEKGFGETPLQRQGLSRLSKTCQACFH</sequence>
<accession>A0ABP0Q3H2</accession>
<dbReference type="SUPFAM" id="SSF53335">
    <property type="entry name" value="S-adenosyl-L-methionine-dependent methyltransferases"/>
    <property type="match status" value="1"/>
</dbReference>
<dbReference type="EMBL" id="CAXAMN010023917">
    <property type="protein sequence ID" value="CAK9082206.1"/>
    <property type="molecule type" value="Genomic_DNA"/>
</dbReference>
<protein>
    <recommendedName>
        <fullName evidence="3">DNA (cytosine-5-)-methyltransferase</fullName>
    </recommendedName>
</protein>
<dbReference type="Gene3D" id="3.40.50.150">
    <property type="entry name" value="Vaccinia Virus protein VP39"/>
    <property type="match status" value="1"/>
</dbReference>
<comment type="caution">
    <text evidence="1">The sequence shown here is derived from an EMBL/GenBank/DDBJ whole genome shotgun (WGS) entry which is preliminary data.</text>
</comment>
<proteinExistence type="predicted"/>